<name>A0A7T8IVP5_9CAUD</name>
<reference evidence="1 2" key="1">
    <citation type="submission" date="2020-12" db="EMBL/GenBank/DDBJ databases">
        <title>Complete genome sequence of Erwinia phage pEa_SNUABM_5.</title>
        <authorList>
            <person name="Kim S.G."/>
            <person name="Lee S.B."/>
            <person name="Kwon J."/>
            <person name="Park S.C."/>
        </authorList>
    </citation>
    <scope>NUCLEOTIDE SEQUENCE [LARGE SCALE GENOMIC DNA]</scope>
</reference>
<accession>A0A7T8IVP5</accession>
<protein>
    <submittedName>
        <fullName evidence="1">Uncharacterized protein</fullName>
    </submittedName>
</protein>
<gene>
    <name evidence="1" type="ORF">pEaSNUABM5_00188</name>
</gene>
<evidence type="ECO:0000313" key="1">
    <source>
        <dbReference type="EMBL" id="QQO90330.1"/>
    </source>
</evidence>
<dbReference type="Proteomes" id="UP000596123">
    <property type="component" value="Segment"/>
</dbReference>
<proteinExistence type="predicted"/>
<evidence type="ECO:0000313" key="2">
    <source>
        <dbReference type="Proteomes" id="UP000596123"/>
    </source>
</evidence>
<sequence length="265" mass="29283">MKAFIKQLEPIGTNQALALVQLVHAPGEDITQNFGASVSAATDREYMSVSGSASIIDDGRTHTYARVIMQRMQDVKDVAEVTEMRALSKNMYLDQNERMWTIRKSESGQDVLVRNQDINDNAELLEMLRSVSSATPEQLRSQNPEVAHLYANHNLLLAGAVGGDMVSFVSNSGEVKVGFVAAQVTDDNSFLVVDREGNEEQITSKSMVALVDGDELDPKQFPQLDSLSAAGGVDTQKLLDYYAQVFRYAPEYYEQLAARILAHNF</sequence>
<keyword evidence="2" id="KW-1185">Reference proteome</keyword>
<organism evidence="1 2">
    <name type="scientific">Erwinia phage pEa_SNUABM_5</name>
    <dbReference type="NCBI Taxonomy" id="2797313"/>
    <lineage>
        <taxon>Viruses</taxon>
        <taxon>Duplodnaviria</taxon>
        <taxon>Heunggongvirae</taxon>
        <taxon>Uroviricota</taxon>
        <taxon>Caudoviricetes</taxon>
        <taxon>Rivsvirus</taxon>
        <taxon>Rivsvirus SNUABM5</taxon>
    </lineage>
</organism>
<dbReference type="EMBL" id="MW366843">
    <property type="protein sequence ID" value="QQO90330.1"/>
    <property type="molecule type" value="Genomic_DNA"/>
</dbReference>